<dbReference type="SUPFAM" id="SSF51905">
    <property type="entry name" value="FAD/NAD(P)-binding domain"/>
    <property type="match status" value="2"/>
</dbReference>
<dbReference type="RefSeq" id="WP_344059995.1">
    <property type="nucleotide sequence ID" value="NZ_BAAAPU010000005.1"/>
</dbReference>
<dbReference type="EMBL" id="BAAAPU010000005">
    <property type="protein sequence ID" value="GAA1975572.1"/>
    <property type="molecule type" value="Genomic_DNA"/>
</dbReference>
<dbReference type="PANTHER" id="PTHR43539">
    <property type="entry name" value="FLAVIN-BINDING MONOOXYGENASE-LIKE PROTEIN (AFU_ORTHOLOGUE AFUA_4G09220)"/>
    <property type="match status" value="1"/>
</dbReference>
<dbReference type="Gene3D" id="3.50.50.60">
    <property type="entry name" value="FAD/NAD(P)-binding domain"/>
    <property type="match status" value="1"/>
</dbReference>
<organism evidence="2 3">
    <name type="scientific">Terrabacter lapilli</name>
    <dbReference type="NCBI Taxonomy" id="436231"/>
    <lineage>
        <taxon>Bacteria</taxon>
        <taxon>Bacillati</taxon>
        <taxon>Actinomycetota</taxon>
        <taxon>Actinomycetes</taxon>
        <taxon>Micrococcales</taxon>
        <taxon>Intrasporangiaceae</taxon>
        <taxon>Terrabacter</taxon>
    </lineage>
</organism>
<comment type="caution">
    <text evidence="2">The sequence shown here is derived from an EMBL/GenBank/DDBJ whole genome shotgun (WGS) entry which is preliminary data.</text>
</comment>
<keyword evidence="3" id="KW-1185">Reference proteome</keyword>
<name>A0ABP5D7Z1_9MICO</name>
<protein>
    <submittedName>
        <fullName evidence="2">NAD(P)/FAD-dependent oxidoreductase</fullName>
    </submittedName>
</protein>
<dbReference type="PRINTS" id="PR00368">
    <property type="entry name" value="FADPNR"/>
</dbReference>
<dbReference type="PRINTS" id="PR00469">
    <property type="entry name" value="PNDRDTASEII"/>
</dbReference>
<sequence length="393" mass="42314">MTQRSVPVDAYIIGGGPGGLATAAALKARGLHGVVLERADRIGSSWRGHYDRLHLHTPRELSGLPGLPIPKEMGRWVSRDDVVRYLELYAAHHRLDVRLGTEVSRIDRSPEGDAWTLALADGTTLTAPYAVVATGFNHTPREPAVPGLQDYSGTVVMARDYRNGAAYAGQDVLVVGTGNTGTELAVDLVEHGAARVRLAVRTVPHILRRNTGPYAAQYTGIAVRHLPTSLVDRVAPIVERIQTPDLSAHGLPRPDTGLLTRVERDNAIPVQDVGIIEAIRTGAVEPVAALRELDADAVVLADGTRLHPDVVVLATGYTQGLEPLLGHLGVLDDRGRPCERGGRTPRGAKGLWFTGYTNPISGMLRELSIDARKIALAMALRKRREMKALRAAS</sequence>
<keyword evidence="1" id="KW-0560">Oxidoreductase</keyword>
<dbReference type="PANTHER" id="PTHR43539:SF78">
    <property type="entry name" value="FLAVIN-CONTAINING MONOOXYGENASE"/>
    <property type="match status" value="1"/>
</dbReference>
<proteinExistence type="predicted"/>
<evidence type="ECO:0000313" key="3">
    <source>
        <dbReference type="Proteomes" id="UP001500013"/>
    </source>
</evidence>
<gene>
    <name evidence="2" type="ORF">GCM10009817_14720</name>
</gene>
<dbReference type="Proteomes" id="UP001500013">
    <property type="component" value="Unassembled WGS sequence"/>
</dbReference>
<dbReference type="InterPro" id="IPR050982">
    <property type="entry name" value="Auxin_biosynth/cation_transpt"/>
</dbReference>
<dbReference type="Pfam" id="PF13738">
    <property type="entry name" value="Pyr_redox_3"/>
    <property type="match status" value="1"/>
</dbReference>
<accession>A0ABP5D7Z1</accession>
<evidence type="ECO:0000313" key="2">
    <source>
        <dbReference type="EMBL" id="GAA1975572.1"/>
    </source>
</evidence>
<reference evidence="3" key="1">
    <citation type="journal article" date="2019" name="Int. J. Syst. Evol. Microbiol.">
        <title>The Global Catalogue of Microorganisms (GCM) 10K type strain sequencing project: providing services to taxonomists for standard genome sequencing and annotation.</title>
        <authorList>
            <consortium name="The Broad Institute Genomics Platform"/>
            <consortium name="The Broad Institute Genome Sequencing Center for Infectious Disease"/>
            <person name="Wu L."/>
            <person name="Ma J."/>
        </authorList>
    </citation>
    <scope>NUCLEOTIDE SEQUENCE [LARGE SCALE GENOMIC DNA]</scope>
    <source>
        <strain evidence="3">JCM 15628</strain>
    </source>
</reference>
<dbReference type="InterPro" id="IPR036188">
    <property type="entry name" value="FAD/NAD-bd_sf"/>
</dbReference>
<evidence type="ECO:0000256" key="1">
    <source>
        <dbReference type="ARBA" id="ARBA00023002"/>
    </source>
</evidence>